<dbReference type="Gene3D" id="3.30.1330.40">
    <property type="entry name" value="RutC-like"/>
    <property type="match status" value="3"/>
</dbReference>
<dbReference type="InterPro" id="IPR006175">
    <property type="entry name" value="YjgF/YER057c/UK114"/>
</dbReference>
<evidence type="ECO:0000256" key="1">
    <source>
        <dbReference type="ARBA" id="ARBA00010552"/>
    </source>
</evidence>
<dbReference type="PANTHER" id="PTHR11803">
    <property type="entry name" value="2-IMINOBUTANOATE/2-IMINOPROPANOATE DEAMINASE RIDA"/>
    <property type="match status" value="1"/>
</dbReference>
<dbReference type="SUPFAM" id="SSF55298">
    <property type="entry name" value="YjgF-like"/>
    <property type="match status" value="3"/>
</dbReference>
<sequence>MVEAVEGVVFPWLDPSRYSFALGIEAGGATWLAGQTASRHDPAGGRVVSGGSAAEQARICWDKVEAVLDAAGRGVEECTEVVEYLTAEGLDVRDEIAEARRGLGAVSTMVVDALVRPDAMLEVEVVAGGPPHQVRLPQLLPIDSDGVVVASGDLVGQCEWVLEEAGRQLGEFGLGLEHIVRTVQQTTPETRRDYRATAEARRRLLGPAFPASTGVLTSRLPHPDVLVALDVWASAAPKEIVRHAEDAYASLTFSPATVAASVVYISGTTAWDPTTGGTIGEGDVGAQAEFVYDQIRQVLEAAGGGIDDLVKTIEYVTPDALANYRDVNTVRENVLARPFPVSTGVAINALLSRDWLIEVEAVAVLNQ</sequence>
<gene>
    <name evidence="2" type="ORF">METZ01_LOCUS55989</name>
</gene>
<dbReference type="GO" id="GO:0019239">
    <property type="term" value="F:deaminase activity"/>
    <property type="evidence" value="ECO:0007669"/>
    <property type="project" value="TreeGrafter"/>
</dbReference>
<dbReference type="InterPro" id="IPR035959">
    <property type="entry name" value="RutC-like_sf"/>
</dbReference>
<dbReference type="AlphaFoldDB" id="A0A381SGD6"/>
<dbReference type="CDD" id="cd00448">
    <property type="entry name" value="YjgF_YER057c_UK114_family"/>
    <property type="match status" value="2"/>
</dbReference>
<dbReference type="Pfam" id="PF01042">
    <property type="entry name" value="Ribonuc_L-PSP"/>
    <property type="match status" value="1"/>
</dbReference>
<dbReference type="PANTHER" id="PTHR11803:SF58">
    <property type="entry name" value="PROTEIN HMF1-RELATED"/>
    <property type="match status" value="1"/>
</dbReference>
<reference evidence="2" key="1">
    <citation type="submission" date="2018-05" db="EMBL/GenBank/DDBJ databases">
        <authorList>
            <person name="Lanie J.A."/>
            <person name="Ng W.-L."/>
            <person name="Kazmierczak K.M."/>
            <person name="Andrzejewski T.M."/>
            <person name="Davidsen T.M."/>
            <person name="Wayne K.J."/>
            <person name="Tettelin H."/>
            <person name="Glass J.I."/>
            <person name="Rusch D."/>
            <person name="Podicherti R."/>
            <person name="Tsui H.-C.T."/>
            <person name="Winkler M.E."/>
        </authorList>
    </citation>
    <scope>NUCLEOTIDE SEQUENCE</scope>
</reference>
<dbReference type="EMBL" id="UINC01003077">
    <property type="protein sequence ID" value="SVA03135.1"/>
    <property type="molecule type" value="Genomic_DNA"/>
</dbReference>
<comment type="similarity">
    <text evidence="1">Belongs to the RutC family.</text>
</comment>
<accession>A0A381SGD6</accession>
<evidence type="ECO:0000313" key="2">
    <source>
        <dbReference type="EMBL" id="SVA03135.1"/>
    </source>
</evidence>
<protein>
    <submittedName>
        <fullName evidence="2">Uncharacterized protein</fullName>
    </submittedName>
</protein>
<proteinExistence type="inferred from homology"/>
<dbReference type="GO" id="GO:0005829">
    <property type="term" value="C:cytosol"/>
    <property type="evidence" value="ECO:0007669"/>
    <property type="project" value="TreeGrafter"/>
</dbReference>
<name>A0A381SGD6_9ZZZZ</name>
<organism evidence="2">
    <name type="scientific">marine metagenome</name>
    <dbReference type="NCBI Taxonomy" id="408172"/>
    <lineage>
        <taxon>unclassified sequences</taxon>
        <taxon>metagenomes</taxon>
        <taxon>ecological metagenomes</taxon>
    </lineage>
</organism>